<protein>
    <recommendedName>
        <fullName evidence="4">Secreted protein</fullName>
    </recommendedName>
</protein>
<reference evidence="2" key="3">
    <citation type="submission" date="2025-09" db="UniProtKB">
        <authorList>
            <consortium name="Ensembl"/>
        </authorList>
    </citation>
    <scope>IDENTIFICATION</scope>
</reference>
<dbReference type="GeneTree" id="ENSGT01010000224264"/>
<evidence type="ECO:0008006" key="4">
    <source>
        <dbReference type="Google" id="ProtNLM"/>
    </source>
</evidence>
<accession>A0A8W4FBA7</accession>
<reference evidence="2" key="1">
    <citation type="journal article" date="2020" name="Gigascience">
        <title>An improved pig reference genome sequence to enable pig genetics and genomics research.</title>
        <authorList>
            <person name="Warr A."/>
            <person name="Affara N."/>
            <person name="Aken B."/>
            <person name="Beiki H."/>
            <person name="Bickhart D.M."/>
            <person name="Billis K."/>
            <person name="Chow W."/>
            <person name="Eory L."/>
            <person name="Finlayson H.A."/>
            <person name="Flicek P."/>
            <person name="Giron C.G."/>
            <person name="Griffin D.K."/>
            <person name="Hall R."/>
            <person name="Hannum G."/>
            <person name="Hourlier T."/>
            <person name="Howe K."/>
            <person name="Hume D.A."/>
            <person name="Izuogu O."/>
            <person name="Kim K."/>
            <person name="Koren S."/>
            <person name="Liu H."/>
            <person name="Manchanda N."/>
            <person name="Martin F.J."/>
            <person name="Nonneman D.J."/>
            <person name="O'Connor R.E."/>
            <person name="Phillippy A.M."/>
            <person name="Rohrer G.A."/>
            <person name="Rosen B.D."/>
            <person name="Rund L.A."/>
            <person name="Sargent C.A."/>
            <person name="Schook L.B."/>
            <person name="Schroeder S.G."/>
            <person name="Schwartz A.S."/>
            <person name="Skinner B.M."/>
            <person name="Talbot R."/>
            <person name="Tseng E."/>
            <person name="Tuggle C.K."/>
            <person name="Watson M."/>
            <person name="Smith T.P.L."/>
            <person name="Archibald A.L."/>
        </authorList>
    </citation>
    <scope>NUCLEOTIDE SEQUENCE [LARGE SCALE GENOMIC DNA]</scope>
    <source>
        <strain evidence="2">Duroc</strain>
    </source>
</reference>
<feature type="signal peptide" evidence="1">
    <location>
        <begin position="1"/>
        <end position="19"/>
    </location>
</feature>
<name>A0A8W4FBA7_PIG</name>
<sequence length="111" mass="12506">MMCLGVGLFGFSLFGALCASCILNPVSFRFGKFPAIISSNIFSIPLSFSTPSGIPIMRRLARFILSHRSHIAFQFFDSVFCLLTRLSDFHYSIFHITDSFFCIIHSGFYCP</sequence>
<dbReference type="AlphaFoldDB" id="A0A8W4FBA7"/>
<dbReference type="Proteomes" id="UP000008227">
    <property type="component" value="Chromosome X"/>
</dbReference>
<proteinExistence type="predicted"/>
<evidence type="ECO:0000256" key="1">
    <source>
        <dbReference type="SAM" id="SignalP"/>
    </source>
</evidence>
<organism evidence="2 3">
    <name type="scientific">Sus scrofa</name>
    <name type="common">Pig</name>
    <dbReference type="NCBI Taxonomy" id="9823"/>
    <lineage>
        <taxon>Eukaryota</taxon>
        <taxon>Metazoa</taxon>
        <taxon>Chordata</taxon>
        <taxon>Craniata</taxon>
        <taxon>Vertebrata</taxon>
        <taxon>Euteleostomi</taxon>
        <taxon>Mammalia</taxon>
        <taxon>Eutheria</taxon>
        <taxon>Laurasiatheria</taxon>
        <taxon>Artiodactyla</taxon>
        <taxon>Suina</taxon>
        <taxon>Suidae</taxon>
        <taxon>Sus</taxon>
    </lineage>
</organism>
<reference evidence="2" key="2">
    <citation type="submission" date="2025-08" db="UniProtKB">
        <authorList>
            <consortium name="Ensembl"/>
        </authorList>
    </citation>
    <scope>IDENTIFICATION</scope>
</reference>
<dbReference type="Ensembl" id="ENSSSCT00000100843.1">
    <property type="protein sequence ID" value="ENSSSCP00000076681.1"/>
    <property type="gene ID" value="ENSSSCG00000058315.1"/>
</dbReference>
<keyword evidence="1" id="KW-0732">Signal</keyword>
<evidence type="ECO:0000313" key="2">
    <source>
        <dbReference type="Ensembl" id="ENSSSCP00000076681.1"/>
    </source>
</evidence>
<feature type="chain" id="PRO_5036464272" description="Secreted protein" evidence="1">
    <location>
        <begin position="20"/>
        <end position="111"/>
    </location>
</feature>
<evidence type="ECO:0000313" key="3">
    <source>
        <dbReference type="Proteomes" id="UP000008227"/>
    </source>
</evidence>
<keyword evidence="3" id="KW-1185">Reference proteome</keyword>